<accession>A0AAN8B5M6</accession>
<dbReference type="EMBL" id="JAULUE010002065">
    <property type="protein sequence ID" value="KAK5878517.1"/>
    <property type="molecule type" value="Genomic_DNA"/>
</dbReference>
<dbReference type="AlphaFoldDB" id="A0AAN8B5M6"/>
<protein>
    <submittedName>
        <fullName evidence="2">Uncharacterized protein</fullName>
    </submittedName>
</protein>
<feature type="compositionally biased region" description="Low complexity" evidence="1">
    <location>
        <begin position="77"/>
        <end position="92"/>
    </location>
</feature>
<dbReference type="Proteomes" id="UP001335648">
    <property type="component" value="Unassembled WGS sequence"/>
</dbReference>
<sequence length="92" mass="10442">MKASTRERKKRRRKRRDCDALTVRASQEGEQMGEEGGSWRFFCWYPGSVYSRHHDLKAVKRCSEASCREKVVPPPDAASSSSASSPSSLFCR</sequence>
<organism evidence="2 3">
    <name type="scientific">Champsocephalus esox</name>
    <name type="common">pike icefish</name>
    <dbReference type="NCBI Taxonomy" id="159716"/>
    <lineage>
        <taxon>Eukaryota</taxon>
        <taxon>Metazoa</taxon>
        <taxon>Chordata</taxon>
        <taxon>Craniata</taxon>
        <taxon>Vertebrata</taxon>
        <taxon>Euteleostomi</taxon>
        <taxon>Actinopterygii</taxon>
        <taxon>Neopterygii</taxon>
        <taxon>Teleostei</taxon>
        <taxon>Neoteleostei</taxon>
        <taxon>Acanthomorphata</taxon>
        <taxon>Eupercaria</taxon>
        <taxon>Perciformes</taxon>
        <taxon>Notothenioidei</taxon>
        <taxon>Channichthyidae</taxon>
        <taxon>Champsocephalus</taxon>
    </lineage>
</organism>
<comment type="caution">
    <text evidence="2">The sequence shown here is derived from an EMBL/GenBank/DDBJ whole genome shotgun (WGS) entry which is preliminary data.</text>
</comment>
<feature type="region of interest" description="Disordered" evidence="1">
    <location>
        <begin position="1"/>
        <end position="20"/>
    </location>
</feature>
<reference evidence="2 3" key="1">
    <citation type="journal article" date="2023" name="Mol. Biol. Evol.">
        <title>Genomics of Secondarily Temperate Adaptation in the Only Non-Antarctic Icefish.</title>
        <authorList>
            <person name="Rivera-Colon A.G."/>
            <person name="Rayamajhi N."/>
            <person name="Minhas B.F."/>
            <person name="Madrigal G."/>
            <person name="Bilyk K.T."/>
            <person name="Yoon V."/>
            <person name="Hune M."/>
            <person name="Gregory S."/>
            <person name="Cheng C.H.C."/>
            <person name="Catchen J.M."/>
        </authorList>
    </citation>
    <scope>NUCLEOTIDE SEQUENCE [LARGE SCALE GENOMIC DNA]</scope>
    <source>
        <strain evidence="2">JC2023a</strain>
    </source>
</reference>
<evidence type="ECO:0000313" key="2">
    <source>
        <dbReference type="EMBL" id="KAK5878517.1"/>
    </source>
</evidence>
<name>A0AAN8B5M6_9TELE</name>
<keyword evidence="3" id="KW-1185">Reference proteome</keyword>
<gene>
    <name evidence="2" type="ORF">CesoFtcFv8_023916</name>
</gene>
<evidence type="ECO:0000313" key="3">
    <source>
        <dbReference type="Proteomes" id="UP001335648"/>
    </source>
</evidence>
<proteinExistence type="predicted"/>
<evidence type="ECO:0000256" key="1">
    <source>
        <dbReference type="SAM" id="MobiDB-lite"/>
    </source>
</evidence>
<feature type="region of interest" description="Disordered" evidence="1">
    <location>
        <begin position="70"/>
        <end position="92"/>
    </location>
</feature>